<sequence length="287" mass="33701">MGKKYYCLIAGLPDIVLGDKKVLFNSIILCESLLDELSAQDLEMAKALYLPFDHYNLISLLFNQQKEFDPRGLFTLMDLELMLDKKNIEDIDNSNYPQYMIQFVKEILLAEEKISSTEAEVLLFKKYIGYLKSFSNQFLSDFVDYEVNVKNVFTALTGKKYGIEYEKELIGGGEIVEALVKSRSRDFGLASEFDQIETLVQTYENESLLERELKIDQLKWEYLDEATFFHYFTIEKVLGFIFKQFMVERWIALDEEEGQKMFRKLLSELESSYEFPEEYKLSHGKKK</sequence>
<dbReference type="EMBL" id="JAPDPJ010000013">
    <property type="protein sequence ID" value="MCW3786387.1"/>
    <property type="molecule type" value="Genomic_DNA"/>
</dbReference>
<gene>
    <name evidence="1" type="ORF">OM075_07905</name>
</gene>
<comment type="caution">
    <text evidence="1">The sequence shown here is derived from an EMBL/GenBank/DDBJ whole genome shotgun (WGS) entry which is preliminary data.</text>
</comment>
<organism evidence="1 2">
    <name type="scientific">Plebeiibacterium sediminum</name>
    <dbReference type="NCBI Taxonomy" id="2992112"/>
    <lineage>
        <taxon>Bacteria</taxon>
        <taxon>Pseudomonadati</taxon>
        <taxon>Bacteroidota</taxon>
        <taxon>Bacteroidia</taxon>
        <taxon>Marinilabiliales</taxon>
        <taxon>Marinilabiliaceae</taxon>
        <taxon>Plebeiibacterium</taxon>
    </lineage>
</organism>
<dbReference type="RefSeq" id="WP_301189951.1">
    <property type="nucleotide sequence ID" value="NZ_JAPDPJ010000013.1"/>
</dbReference>
<dbReference type="InterPro" id="IPR036079">
    <property type="entry name" value="ATPase_csu/dsu_sf"/>
</dbReference>
<dbReference type="InterPro" id="IPR024492">
    <property type="entry name" value="DUF2764"/>
</dbReference>
<keyword evidence="2" id="KW-1185">Reference proteome</keyword>
<proteinExistence type="predicted"/>
<reference evidence="1" key="1">
    <citation type="submission" date="2022-10" db="EMBL/GenBank/DDBJ databases">
        <authorList>
            <person name="Yu W.X."/>
        </authorList>
    </citation>
    <scope>NUCLEOTIDE SEQUENCE</scope>
    <source>
        <strain evidence="1">AAT</strain>
    </source>
</reference>
<evidence type="ECO:0000313" key="1">
    <source>
        <dbReference type="EMBL" id="MCW3786387.1"/>
    </source>
</evidence>
<accession>A0AAE3M409</accession>
<name>A0AAE3M409_9BACT</name>
<protein>
    <submittedName>
        <fullName evidence="1">DUF2764 domain-containing protein</fullName>
    </submittedName>
</protein>
<dbReference type="AlphaFoldDB" id="A0AAE3M409"/>
<dbReference type="SUPFAM" id="SSF103486">
    <property type="entry name" value="V-type ATP synthase subunit C"/>
    <property type="match status" value="1"/>
</dbReference>
<dbReference type="Proteomes" id="UP001209229">
    <property type="component" value="Unassembled WGS sequence"/>
</dbReference>
<dbReference type="Pfam" id="PF10962">
    <property type="entry name" value="DUF2764"/>
    <property type="match status" value="1"/>
</dbReference>
<evidence type="ECO:0000313" key="2">
    <source>
        <dbReference type="Proteomes" id="UP001209229"/>
    </source>
</evidence>